<evidence type="ECO:0000313" key="9">
    <source>
        <dbReference type="Proteomes" id="UP001321477"/>
    </source>
</evidence>
<feature type="compositionally biased region" description="Basic residues" evidence="5">
    <location>
        <begin position="8"/>
        <end position="17"/>
    </location>
</feature>
<keyword evidence="3 6" id="KW-1133">Transmembrane helix</keyword>
<name>A0ABN6Y7N9_9MICO</name>
<evidence type="ECO:0000256" key="5">
    <source>
        <dbReference type="SAM" id="MobiDB-lite"/>
    </source>
</evidence>
<evidence type="ECO:0000256" key="1">
    <source>
        <dbReference type="ARBA" id="ARBA00004141"/>
    </source>
</evidence>
<keyword evidence="9" id="KW-1185">Reference proteome</keyword>
<protein>
    <submittedName>
        <fullName evidence="8">ABC transporter permease</fullName>
    </submittedName>
</protein>
<evidence type="ECO:0000256" key="2">
    <source>
        <dbReference type="ARBA" id="ARBA00022692"/>
    </source>
</evidence>
<dbReference type="Proteomes" id="UP001321477">
    <property type="component" value="Chromosome"/>
</dbReference>
<evidence type="ECO:0000256" key="3">
    <source>
        <dbReference type="ARBA" id="ARBA00022989"/>
    </source>
</evidence>
<reference evidence="9" key="1">
    <citation type="journal article" date="2019" name="Int. J. Syst. Evol. Microbiol.">
        <title>The Global Catalogue of Microorganisms (GCM) 10K type strain sequencing project: providing services to taxonomists for standard genome sequencing and annotation.</title>
        <authorList>
            <consortium name="The Broad Institute Genomics Platform"/>
            <consortium name="The Broad Institute Genome Sequencing Center for Infectious Disease"/>
            <person name="Wu L."/>
            <person name="Ma J."/>
        </authorList>
    </citation>
    <scope>NUCLEOTIDE SEQUENCE [LARGE SCALE GENOMIC DNA]</scope>
    <source>
        <strain evidence="9">NBRC 109019</strain>
    </source>
</reference>
<organism evidence="8 9">
    <name type="scientific">Agromyces marinus</name>
    <dbReference type="NCBI Taxonomy" id="1389020"/>
    <lineage>
        <taxon>Bacteria</taxon>
        <taxon>Bacillati</taxon>
        <taxon>Actinomycetota</taxon>
        <taxon>Actinomycetes</taxon>
        <taxon>Micrococcales</taxon>
        <taxon>Microbacteriaceae</taxon>
        <taxon>Agromyces</taxon>
    </lineage>
</organism>
<sequence>MSRASPRSIHRSHRSSRRSSDERRLDRTRTRSHGPLRPDSPSTAQSVWLVAEREIESKLRSKSFVVSTVILFLGALALVIWGGVSAEDESFGAPSVAVAADAADLVPAVPGVEPESAADAAAAEELVRTGAVDAAIIVDGSSPTGFAVLAKSDVSSRLLVELSASPTVVLLDPDGADDDLRMLIALGFGIVFLMAASLFGGTIAQSVVEEKQTRVVELLISAIPVRALLAGKVVGNTVLAMGQILVLASIAVVGLAATGQTGLLQGLGSPIAWFAVFFLFGFVLLAALFAAAAAMVSRQEDIGATTTPLTMLVMAPYFLVIFFNDDPIVLGVMSYVPFSAPVGMPMRMFLGEAQWWEPLISLAILIATCVAAILVGARIYENSLLRMGARVRLREALGG</sequence>
<feature type="transmembrane region" description="Helical" evidence="6">
    <location>
        <begin position="317"/>
        <end position="338"/>
    </location>
</feature>
<feature type="transmembrane region" description="Helical" evidence="6">
    <location>
        <begin position="63"/>
        <end position="84"/>
    </location>
</feature>
<proteinExistence type="predicted"/>
<feature type="compositionally biased region" description="Basic and acidic residues" evidence="5">
    <location>
        <begin position="18"/>
        <end position="29"/>
    </location>
</feature>
<feature type="transmembrane region" description="Helical" evidence="6">
    <location>
        <begin position="182"/>
        <end position="204"/>
    </location>
</feature>
<evidence type="ECO:0000256" key="4">
    <source>
        <dbReference type="ARBA" id="ARBA00023136"/>
    </source>
</evidence>
<dbReference type="Pfam" id="PF12698">
    <property type="entry name" value="ABC2_membrane_3"/>
    <property type="match status" value="1"/>
</dbReference>
<dbReference type="RefSeq" id="WP_286329254.1">
    <property type="nucleotide sequence ID" value="NZ_AP027734.1"/>
</dbReference>
<keyword evidence="2 6" id="KW-0812">Transmembrane</keyword>
<dbReference type="InterPro" id="IPR013525">
    <property type="entry name" value="ABC2_TM"/>
</dbReference>
<evidence type="ECO:0000259" key="7">
    <source>
        <dbReference type="Pfam" id="PF12698"/>
    </source>
</evidence>
<dbReference type="EMBL" id="AP027734">
    <property type="protein sequence ID" value="BDZ53031.1"/>
    <property type="molecule type" value="Genomic_DNA"/>
</dbReference>
<evidence type="ECO:0000313" key="8">
    <source>
        <dbReference type="EMBL" id="BDZ53031.1"/>
    </source>
</evidence>
<comment type="subcellular location">
    <subcellularLocation>
        <location evidence="1">Membrane</location>
        <topology evidence="1">Multi-pass membrane protein</topology>
    </subcellularLocation>
</comment>
<gene>
    <name evidence="8" type="ORF">GCM10025870_01040</name>
</gene>
<dbReference type="PANTHER" id="PTHR43471">
    <property type="entry name" value="ABC TRANSPORTER PERMEASE"/>
    <property type="match status" value="1"/>
</dbReference>
<feature type="transmembrane region" description="Helical" evidence="6">
    <location>
        <begin position="358"/>
        <end position="380"/>
    </location>
</feature>
<feature type="transmembrane region" description="Helical" evidence="6">
    <location>
        <begin position="238"/>
        <end position="259"/>
    </location>
</feature>
<dbReference type="PANTHER" id="PTHR43471:SF3">
    <property type="entry name" value="ABC TRANSPORTER PERMEASE PROTEIN NATB"/>
    <property type="match status" value="1"/>
</dbReference>
<keyword evidence="4 6" id="KW-0472">Membrane</keyword>
<evidence type="ECO:0000256" key="6">
    <source>
        <dbReference type="SAM" id="Phobius"/>
    </source>
</evidence>
<feature type="region of interest" description="Disordered" evidence="5">
    <location>
        <begin position="1"/>
        <end position="43"/>
    </location>
</feature>
<accession>A0ABN6Y7N9</accession>
<feature type="domain" description="ABC-2 type transporter transmembrane" evidence="7">
    <location>
        <begin position="189"/>
        <end position="377"/>
    </location>
</feature>
<feature type="transmembrane region" description="Helical" evidence="6">
    <location>
        <begin position="271"/>
        <end position="296"/>
    </location>
</feature>